<reference evidence="28" key="1">
    <citation type="submission" date="2012-11" db="UniProtKB">
        <authorList>
            <consortium name="Ensembl"/>
        </authorList>
    </citation>
    <scope>IDENTIFICATION</scope>
    <source>
        <strain evidence="28">Tuebingen</strain>
    </source>
</reference>
<dbReference type="AlphaFoldDB" id="F1QMG7"/>
<evidence type="ECO:0000256" key="4">
    <source>
        <dbReference type="ARBA" id="ARBA00011738"/>
    </source>
</evidence>
<evidence type="ECO:0000256" key="9">
    <source>
        <dbReference type="ARBA" id="ARBA00022989"/>
    </source>
</evidence>
<reference evidence="29" key="3">
    <citation type="submission" date="2023-09" db="UniProtKB">
        <authorList>
            <consortium name="RefSeq"/>
        </authorList>
    </citation>
    <scope>IDENTIFICATION</scope>
    <source>
        <strain evidence="29">Tuebingen</strain>
    </source>
</reference>
<dbReference type="GeneTree" id="ENSGT00940000155095"/>
<evidence type="ECO:0000256" key="12">
    <source>
        <dbReference type="ARBA" id="ARBA00023136"/>
    </source>
</evidence>
<feature type="domain" description="Fucosyltransferase N-terminal" evidence="27">
    <location>
        <begin position="110"/>
        <end position="214"/>
    </location>
</feature>
<keyword evidence="11" id="KW-0443">Lipid metabolism</keyword>
<organism evidence="28">
    <name type="scientific">Danio rerio</name>
    <name type="common">Zebrafish</name>
    <name type="synonym">Brachydanio rerio</name>
    <dbReference type="NCBI Taxonomy" id="7955"/>
    <lineage>
        <taxon>Eukaryota</taxon>
        <taxon>Metazoa</taxon>
        <taxon>Chordata</taxon>
        <taxon>Craniata</taxon>
        <taxon>Vertebrata</taxon>
        <taxon>Euteleostomi</taxon>
        <taxon>Actinopterygii</taxon>
        <taxon>Neopterygii</taxon>
        <taxon>Teleostei</taxon>
        <taxon>Ostariophysi</taxon>
        <taxon>Cypriniformes</taxon>
        <taxon>Danionidae</taxon>
        <taxon>Danioninae</taxon>
        <taxon>Danio</taxon>
    </lineage>
</organism>
<evidence type="ECO:0000256" key="13">
    <source>
        <dbReference type="ARBA" id="ARBA00023157"/>
    </source>
</evidence>
<sequence>MTLHDDALDFLNRVMDKITLTPPSKAVQKLIIATFMLISFVCIFFVYYNPNTTFFKFPAVDVHTNSSCTETCLDVLKTQNYKCTIKNASDNPSTTPVPNPAPTTAKKDDQETILLIWVYPFGARFDLGVCGSQFNIHGCHLTDDRSMIQKAHGVMFHHRDLSADLPQPPRPAFQKWIWWNMESPSNSHPNSLINDGFNLTSSFRKDSDIPVPYGRLIDATDEQKNFTIPKKDKLVCWIVSNFQEHHKRSQYYNELVKHIKVEAYGGHFNNRVNDEDYGNVVSSCKFYLSFENSIHRDYFTEKLFNPLALGTVPVVLGPSRDNYEEFIPRDAFIHVDDFPTPKELADHLKLLDQNEEQYRQYFSWRKHFISMSSSFGLEHACRTCDYLKRNKHYIAIKDLKGWFWG</sequence>
<gene>
    <name evidence="28 29 30" type="primary">ft1</name>
    <name evidence="29" type="synonym">zFT1</name>
</gene>
<evidence type="ECO:0000256" key="2">
    <source>
        <dbReference type="ARBA" id="ARBA00004934"/>
    </source>
</evidence>
<comment type="subcellular location">
    <subcellularLocation>
        <location evidence="24">Golgi apparatus</location>
        <location evidence="24">Golgi stack membrane</location>
        <topology evidence="24">Single-pass type II membrane protein</topology>
    </subcellularLocation>
    <subcellularLocation>
        <location evidence="21">Golgi apparatus</location>
        <location evidence="21">trans-Golgi network membrane</location>
        <topology evidence="21">Single-pass type II membrane protein</topology>
    </subcellularLocation>
</comment>
<accession>F1QMG7</accession>
<evidence type="ECO:0000256" key="22">
    <source>
        <dbReference type="ARBA" id="ARBA00043828"/>
    </source>
</evidence>
<dbReference type="GO" id="GO:0017083">
    <property type="term" value="F:4-galactosyl-N-acetylglucosaminide 3-alpha-L-fucosyltransferase activity"/>
    <property type="evidence" value="ECO:0007669"/>
    <property type="project" value="UniProtKB-EC"/>
</dbReference>
<comment type="catalytic activity">
    <reaction evidence="19">
        <text>an N-acetyl-alpha-neuraminyl-(2-&gt;3)-beta-D-galactosyl-(1-&gt;4)-N-acetyl-beta-D-glucosaminyl derivative + GDP-beta-L-fucose = an alpha-Neu5Ac-(2-&gt;3)-beta-D-Gal-(1-&gt;4)-[alpha-L-Fuc-(1-&gt;3)]-beta-D-GlcNAc derivative + GDP + H(+)</text>
        <dbReference type="Rhea" id="RHEA:56076"/>
        <dbReference type="ChEBI" id="CHEBI:15378"/>
        <dbReference type="ChEBI" id="CHEBI:57273"/>
        <dbReference type="ChEBI" id="CHEBI:58189"/>
        <dbReference type="ChEBI" id="CHEBI:136545"/>
        <dbReference type="ChEBI" id="CHEBI:139509"/>
    </reaction>
    <physiologicalReaction direction="left-to-right" evidence="19">
        <dbReference type="Rhea" id="RHEA:56077"/>
    </physiologicalReaction>
</comment>
<evidence type="ECO:0000256" key="25">
    <source>
        <dbReference type="SAM" id="MobiDB-lite"/>
    </source>
</evidence>
<keyword evidence="12 24" id="KW-0472">Membrane</keyword>
<dbReference type="InterPro" id="IPR038577">
    <property type="entry name" value="GT10-like_C_sf"/>
</dbReference>
<reference evidence="28" key="2">
    <citation type="journal article" date="2013" name="Nature">
        <title>The zebrafish reference genome sequence and its relationship to the human genome.</title>
        <authorList>
            <consortium name="Genome Reference Consortium Zebrafish"/>
            <person name="Howe K."/>
            <person name="Clark M.D."/>
            <person name="Torroja C.F."/>
            <person name="Torrance J."/>
            <person name="Berthelot C."/>
            <person name="Muffato M."/>
            <person name="Collins J.E."/>
            <person name="Humphray S."/>
            <person name="McLaren K."/>
            <person name="Matthews L."/>
            <person name="McLaren S."/>
            <person name="Sealy I."/>
            <person name="Caccamo M."/>
            <person name="Churcher C."/>
            <person name="Scott C."/>
            <person name="Barrett J.C."/>
            <person name="Koch R."/>
            <person name="Rauch G.J."/>
            <person name="White S."/>
            <person name="Chow W."/>
            <person name="Kilian B."/>
            <person name="Quintais L.T."/>
            <person name="Guerra-Assuncao J.A."/>
            <person name="Zhou Y."/>
            <person name="Gu Y."/>
            <person name="Yen J."/>
            <person name="Vogel J.H."/>
            <person name="Eyre T."/>
            <person name="Redmond S."/>
            <person name="Banerjee R."/>
            <person name="Chi J."/>
            <person name="Fu B."/>
            <person name="Langley E."/>
            <person name="Maguire S.F."/>
            <person name="Laird G.K."/>
            <person name="Lloyd D."/>
            <person name="Kenyon E."/>
            <person name="Donaldson S."/>
            <person name="Sehra H."/>
            <person name="Almeida-King J."/>
            <person name="Loveland J."/>
            <person name="Trevanion S."/>
            <person name="Jones M."/>
            <person name="Quail M."/>
            <person name="Willey D."/>
            <person name="Hunt A."/>
            <person name="Burton J."/>
            <person name="Sims S."/>
            <person name="McLay K."/>
            <person name="Plumb B."/>
            <person name="Davis J."/>
            <person name="Clee C."/>
            <person name="Oliver K."/>
            <person name="Clark R."/>
            <person name="Riddle C."/>
            <person name="Elliot D."/>
            <person name="Eliott D."/>
            <person name="Threadgold G."/>
            <person name="Harden G."/>
            <person name="Ware D."/>
            <person name="Begum S."/>
            <person name="Mortimore B."/>
            <person name="Mortimer B."/>
            <person name="Kerry G."/>
            <person name="Heath P."/>
            <person name="Phillimore B."/>
            <person name="Tracey A."/>
            <person name="Corby N."/>
            <person name="Dunn M."/>
            <person name="Johnson C."/>
            <person name="Wood J."/>
            <person name="Clark S."/>
            <person name="Pelan S."/>
            <person name="Griffiths G."/>
            <person name="Smith M."/>
            <person name="Glithero R."/>
            <person name="Howden P."/>
            <person name="Barker N."/>
            <person name="Lloyd C."/>
            <person name="Stevens C."/>
            <person name="Harley J."/>
            <person name="Holt K."/>
            <person name="Panagiotidis G."/>
            <person name="Lovell J."/>
            <person name="Beasley H."/>
            <person name="Henderson C."/>
            <person name="Gordon D."/>
            <person name="Auger K."/>
            <person name="Wright D."/>
            <person name="Collins J."/>
            <person name="Raisen C."/>
            <person name="Dyer L."/>
            <person name="Leung K."/>
            <person name="Robertson L."/>
            <person name="Ambridge K."/>
            <person name="Leongamornlert D."/>
            <person name="McGuire S."/>
            <person name="Gilderthorp R."/>
            <person name="Griffiths C."/>
            <person name="Manthravadi D."/>
            <person name="Nichol S."/>
            <person name="Barker G."/>
            <person name="Whitehead S."/>
            <person name="Kay M."/>
            <person name="Brown J."/>
            <person name="Murnane C."/>
            <person name="Gray E."/>
            <person name="Humphries M."/>
            <person name="Sycamore N."/>
            <person name="Barker D."/>
            <person name="Saunders D."/>
            <person name="Wallis J."/>
            <person name="Babbage A."/>
            <person name="Hammond S."/>
            <person name="Mashreghi-Mohammadi M."/>
            <person name="Barr L."/>
            <person name="Martin S."/>
            <person name="Wray P."/>
            <person name="Ellington A."/>
            <person name="Matthews N."/>
            <person name="Ellwood M."/>
            <person name="Woodmansey R."/>
            <person name="Clark G."/>
            <person name="Cooper J."/>
            <person name="Cooper J."/>
            <person name="Tromans A."/>
            <person name="Grafham D."/>
            <person name="Skuce C."/>
            <person name="Pandian R."/>
            <person name="Andrews R."/>
            <person name="Harrison E."/>
            <person name="Kimberley A."/>
            <person name="Garnett J."/>
            <person name="Fosker N."/>
            <person name="Hall R."/>
            <person name="Garner P."/>
            <person name="Kelly D."/>
            <person name="Bird C."/>
            <person name="Palmer S."/>
            <person name="Gehring I."/>
            <person name="Berger A."/>
            <person name="Dooley C.M."/>
            <person name="Ersan-Urun Z."/>
            <person name="Eser C."/>
            <person name="Geiger H."/>
            <person name="Geisler M."/>
            <person name="Karotki L."/>
            <person name="Kirn A."/>
            <person name="Konantz J."/>
            <person name="Konantz M."/>
            <person name="Oberlander M."/>
            <person name="Rudolph-Geiger S."/>
            <person name="Teucke M."/>
            <person name="Lanz C."/>
            <person name="Raddatz G."/>
            <person name="Osoegawa K."/>
            <person name="Zhu B."/>
            <person name="Rapp A."/>
            <person name="Widaa S."/>
            <person name="Langford C."/>
            <person name="Yang F."/>
            <person name="Schuster S.C."/>
            <person name="Carter N.P."/>
            <person name="Harrow J."/>
            <person name="Ning Z."/>
            <person name="Herrero J."/>
            <person name="Searle S.M."/>
            <person name="Enright A."/>
            <person name="Geisler R."/>
            <person name="Plasterk R.H."/>
            <person name="Lee C."/>
            <person name="Westerfield M."/>
            <person name="de Jong P.J."/>
            <person name="Zon L.I."/>
            <person name="Postlethwait J.H."/>
            <person name="Nusslein-Volhard C."/>
            <person name="Hubbard T.J."/>
            <person name="Roest Crollius H."/>
            <person name="Rogers J."/>
            <person name="Stemple D.L."/>
        </authorList>
    </citation>
    <scope>NUCLEOTIDE SEQUENCE [LARGE SCALE GENOMIC DNA]</scope>
    <source>
        <strain evidence="28">Tuebingen</strain>
    </source>
</reference>
<comment type="catalytic activity">
    <reaction evidence="16">
        <text>alpha-D-galactosyl-(1-&gt;3)-beta-D-galactosyl-(1-&gt;4)-N-acetyl-beta-D-glucosaminyl-(1-&gt;3)-beta-D-galactosyl-(1-&gt;4)-beta-D-glucosyl-(1&lt;-&gt;1')-ceramide + GDP-beta-L-fucose = a neolactoside IV(3)-alpha-Gal,III(3)-alpha-Fuc-nLc4Cer + GDP + H(+)</text>
        <dbReference type="Rhea" id="RHEA:48380"/>
        <dbReference type="ChEBI" id="CHEBI:15378"/>
        <dbReference type="ChEBI" id="CHEBI:57273"/>
        <dbReference type="ChEBI" id="CHEBI:58189"/>
        <dbReference type="ChEBI" id="CHEBI:90380"/>
        <dbReference type="ChEBI" id="CHEBI:90381"/>
    </reaction>
    <physiologicalReaction direction="left-to-right" evidence="16">
        <dbReference type="Rhea" id="RHEA:48381"/>
    </physiologicalReaction>
</comment>
<dbReference type="Gene3D" id="3.40.50.11660">
    <property type="entry name" value="Glycosyl transferase family 10, C-terminal domain"/>
    <property type="match status" value="1"/>
</dbReference>
<evidence type="ECO:0000259" key="27">
    <source>
        <dbReference type="Pfam" id="PF17039"/>
    </source>
</evidence>
<evidence type="ECO:0000313" key="29">
    <source>
        <dbReference type="RefSeq" id="XP_009292274.1"/>
    </source>
</evidence>
<keyword evidence="7 24" id="KW-0812">Transmembrane</keyword>
<keyword evidence="14" id="KW-0325">Glycoprotein</keyword>
<keyword evidence="6 24" id="KW-0808">Transferase</keyword>
<evidence type="ECO:0000313" key="28">
    <source>
        <dbReference type="Ensembl" id="ENSDARP00000076504"/>
    </source>
</evidence>
<dbReference type="STRING" id="7955.ENSDARP00000076504"/>
<dbReference type="eggNOG" id="KOG2619">
    <property type="taxonomic scope" value="Eukaryota"/>
</dbReference>
<dbReference type="InterPro" id="IPR031481">
    <property type="entry name" value="Glyco_tran_10_N"/>
</dbReference>
<accession>F1QUX3</accession>
<dbReference type="InterPro" id="IPR055270">
    <property type="entry name" value="Glyco_tran_10_C"/>
</dbReference>
<accession>A0A8M3AKS4</accession>
<evidence type="ECO:0000256" key="19">
    <source>
        <dbReference type="ARBA" id="ARBA00036481"/>
    </source>
</evidence>
<dbReference type="Pfam" id="PF17039">
    <property type="entry name" value="Glyco_tran_10_N"/>
    <property type="match status" value="1"/>
</dbReference>
<dbReference type="FunFam" id="3.40.50.11660:FF:000001">
    <property type="entry name" value="alpha-(1,3)-fucosyltransferase 9"/>
    <property type="match status" value="1"/>
</dbReference>
<protein>
    <recommendedName>
        <fullName evidence="24">Fucosyltransferase</fullName>
        <ecNumber evidence="24">2.4.1.-</ecNumber>
    </recommendedName>
</protein>
<dbReference type="ZFIN" id="ZDB-GENE-990715-17">
    <property type="gene designation" value="ft1"/>
</dbReference>
<dbReference type="GO" id="GO:0032580">
    <property type="term" value="C:Golgi cisterna membrane"/>
    <property type="evidence" value="ECO:0007669"/>
    <property type="project" value="UniProtKB-SubCell"/>
</dbReference>
<name>F1QMG7_DANRE</name>
<evidence type="ECO:0000256" key="7">
    <source>
        <dbReference type="ARBA" id="ARBA00022692"/>
    </source>
</evidence>
<comment type="catalytic activity">
    <reaction evidence="23">
        <text>an alpha-L-Fuc-(1-&gt;2)-beta-D-Gal-(1-&gt;4)-beta-D-GlcNAc derivative + GDP-beta-L-fucose = an alpha-L-Fuc-(1-&gt;2)-beta-D-Gal-(1-&gt;4)-[alpha-L-Fuc-(1-&gt;3)]-beta-D-GlcNAc derivative + GDP + H(+)</text>
        <dbReference type="Rhea" id="RHEA:77191"/>
        <dbReference type="ChEBI" id="CHEBI:15378"/>
        <dbReference type="ChEBI" id="CHEBI:57273"/>
        <dbReference type="ChEBI" id="CHEBI:58189"/>
        <dbReference type="ChEBI" id="CHEBI:133510"/>
        <dbReference type="ChEBI" id="CHEBI:195560"/>
    </reaction>
    <physiologicalReaction direction="left-to-right" evidence="23">
        <dbReference type="Rhea" id="RHEA:77192"/>
    </physiologicalReaction>
</comment>
<keyword evidence="8" id="KW-0735">Signal-anchor</keyword>
<evidence type="ECO:0000256" key="5">
    <source>
        <dbReference type="ARBA" id="ARBA00022676"/>
    </source>
</evidence>
<dbReference type="OMA" id="NHARTKY"/>
<comment type="catalytic activity">
    <reaction evidence="20">
        <text>a neolactoside nLc4Cer + GDP-beta-L-fucose = a neolactoside III(3)-alpha-Fuc-nLc4Cer + GDP + H(+)</text>
        <dbReference type="Rhea" id="RHEA:48376"/>
        <dbReference type="ChEBI" id="CHEBI:15378"/>
        <dbReference type="ChEBI" id="CHEBI:57273"/>
        <dbReference type="ChEBI" id="CHEBI:58189"/>
        <dbReference type="ChEBI" id="CHEBI:90376"/>
        <dbReference type="ChEBI" id="CHEBI:90379"/>
    </reaction>
    <physiologicalReaction direction="left-to-right" evidence="20">
        <dbReference type="Rhea" id="RHEA:48377"/>
    </physiologicalReaction>
</comment>
<evidence type="ECO:0000256" key="6">
    <source>
        <dbReference type="ARBA" id="ARBA00022679"/>
    </source>
</evidence>
<evidence type="ECO:0000259" key="26">
    <source>
        <dbReference type="Pfam" id="PF00852"/>
    </source>
</evidence>
<dbReference type="GO" id="GO:0046920">
    <property type="term" value="F:alpha-(1-&gt;3)-fucosyltransferase activity"/>
    <property type="evidence" value="ECO:0000318"/>
    <property type="project" value="GO_Central"/>
</dbReference>
<evidence type="ECO:0000256" key="20">
    <source>
        <dbReference type="ARBA" id="ARBA00036757"/>
    </source>
</evidence>
<dbReference type="PANTHER" id="PTHR11929:SF10">
    <property type="entry name" value="4-GALACTOSYL-N-ACETYLGLUCOSAMINIDE 3-ALPHA-L-FUCOSYLTRANSFERASE 9"/>
    <property type="match status" value="1"/>
</dbReference>
<dbReference type="EC" id="2.4.1.-" evidence="24"/>
<evidence type="ECO:0000256" key="17">
    <source>
        <dbReference type="ARBA" id="ARBA00036234"/>
    </source>
</evidence>
<dbReference type="PANTHER" id="PTHR11929">
    <property type="entry name" value="ALPHA- 1,3 -FUCOSYLTRANSFERASE"/>
    <property type="match status" value="1"/>
</dbReference>
<evidence type="ECO:0000256" key="21">
    <source>
        <dbReference type="ARBA" id="ARBA00037848"/>
    </source>
</evidence>
<comment type="pathway">
    <text evidence="1">Protein modification; protein glycosylation.</text>
</comment>
<dbReference type="GO" id="GO:0006629">
    <property type="term" value="P:lipid metabolic process"/>
    <property type="evidence" value="ECO:0007669"/>
    <property type="project" value="UniProtKB-KW"/>
</dbReference>
<evidence type="ECO:0000256" key="14">
    <source>
        <dbReference type="ARBA" id="ARBA00023180"/>
    </source>
</evidence>
<feature type="transmembrane region" description="Helical" evidence="24">
    <location>
        <begin position="30"/>
        <end position="48"/>
    </location>
</feature>
<comment type="catalytic activity">
    <reaction evidence="18">
        <text>alpha-N-glycoloylneuraminosyl-(2-&gt;3)-beta-D-galactosyl-(1-&gt;4)-N-acetyl-beta-D-glucosaminyl-(1-&gt;3)-beta-D-galactosyl-(1-&gt;4)-N-acetyl-beta-D-glucosaminyl-(1-&gt;3)-beta-D-galactosyl-(1-&gt;4)-beta-D-glucosyl-(1&lt;-&gt;1')-ceramide + GDP-beta-L-fucose = alpha-N-glycoloylneuraminosyl-(2-&gt;3)-beta-D-galactosyl-(1-&gt;4)-N-acetyl-beta-D-glucosaminyl-(1-&gt;3)-beta-D-galactosyl-(1-&gt;4)-[alpha-L-fucosyl-(1-&gt;3)]-N-acetyl-beta-D-glucosaminyl-(1-&gt;3)-beta-D-galactosyl-(1-&gt;4)-beta-D-glucosyl-(1&lt;-&gt;1')-ceramide + GDP + H(+)</text>
        <dbReference type="Rhea" id="RHEA:48388"/>
        <dbReference type="ChEBI" id="CHEBI:15378"/>
        <dbReference type="ChEBI" id="CHEBI:57273"/>
        <dbReference type="ChEBI" id="CHEBI:58189"/>
        <dbReference type="ChEBI" id="CHEBI:90383"/>
        <dbReference type="ChEBI" id="CHEBI:90384"/>
    </reaction>
    <physiologicalReaction direction="left-to-right" evidence="18">
        <dbReference type="Rhea" id="RHEA:48389"/>
    </physiologicalReaction>
</comment>
<dbReference type="UniPathway" id="UPA00378"/>
<comment type="similarity">
    <text evidence="3 24">Belongs to the glycosyltransferase 10 family.</text>
</comment>
<keyword evidence="10 24" id="KW-0333">Golgi apparatus</keyword>
<comment type="catalytic activity">
    <reaction evidence="22">
        <text>beta-D-Gal-(1-&gt;4)-beta-D-GlcNAc-(1-&gt;3)-beta-D-Gal-(1-&gt;4)-D-Glc + GDP-beta-L-fucose = beta-D-Gal-(1-&gt;4)-[alpha-L-Fuc-(1-&gt;3)]-beta-D-GlcNAc-(1-&gt;3)-beta-D-Gal-(1-&gt;4)-D-Glc + GDP + H(+)</text>
        <dbReference type="Rhea" id="RHEA:77187"/>
        <dbReference type="ChEBI" id="CHEBI:15378"/>
        <dbReference type="ChEBI" id="CHEBI:57273"/>
        <dbReference type="ChEBI" id="CHEBI:58189"/>
        <dbReference type="ChEBI" id="CHEBI:60239"/>
        <dbReference type="ChEBI" id="CHEBI:61352"/>
    </reaction>
    <physiologicalReaction direction="left-to-right" evidence="22">
        <dbReference type="Rhea" id="RHEA:77188"/>
    </physiologicalReaction>
</comment>
<evidence type="ECO:0000256" key="24">
    <source>
        <dbReference type="RuleBase" id="RU003832"/>
    </source>
</evidence>
<evidence type="ECO:0000256" key="23">
    <source>
        <dbReference type="ARBA" id="ARBA00043838"/>
    </source>
</evidence>
<evidence type="ECO:0000313" key="30">
    <source>
        <dbReference type="ZFIN" id="ZDB-GENE-990715-17"/>
    </source>
</evidence>
<dbReference type="HOGENOM" id="CLU_032075_4_2_1"/>
<dbReference type="RefSeq" id="XP_009292274.1">
    <property type="nucleotide sequence ID" value="XM_009293999.2"/>
</dbReference>
<dbReference type="InterPro" id="IPR001503">
    <property type="entry name" value="Glyco_trans_10"/>
</dbReference>
<evidence type="ECO:0000256" key="1">
    <source>
        <dbReference type="ARBA" id="ARBA00004922"/>
    </source>
</evidence>
<feature type="region of interest" description="Disordered" evidence="25">
    <location>
        <begin position="87"/>
        <end position="106"/>
    </location>
</feature>
<dbReference type="FunCoup" id="F1QMG7">
    <property type="interactions" value="75"/>
</dbReference>
<evidence type="ECO:0000256" key="18">
    <source>
        <dbReference type="ARBA" id="ARBA00036295"/>
    </source>
</evidence>
<comment type="pathway">
    <text evidence="2">Glycolipid biosynthesis.</text>
</comment>
<dbReference type="PaxDb" id="7955-ENSDARP00000076504"/>
<evidence type="ECO:0000256" key="11">
    <source>
        <dbReference type="ARBA" id="ARBA00023098"/>
    </source>
</evidence>
<evidence type="ECO:0000256" key="3">
    <source>
        <dbReference type="ARBA" id="ARBA00008919"/>
    </source>
</evidence>
<dbReference type="AGR" id="ZFIN:ZDB-GENE-990715-17"/>
<keyword evidence="5 24" id="KW-0328">Glycosyltransferase</keyword>
<proteinExistence type="inferred from homology"/>
<keyword evidence="13" id="KW-1015">Disulfide bond</keyword>
<evidence type="ECO:0000256" key="10">
    <source>
        <dbReference type="ARBA" id="ARBA00023034"/>
    </source>
</evidence>
<comment type="subunit">
    <text evidence="4">Homodimer.</text>
</comment>
<evidence type="ECO:0000256" key="16">
    <source>
        <dbReference type="ARBA" id="ARBA00036053"/>
    </source>
</evidence>
<dbReference type="Bgee" id="ENSDARG00000059056">
    <property type="expression patterns" value="Expressed in granulocyte and 4 other cell types or tissues"/>
</dbReference>
<dbReference type="EMBL" id="CU207217">
    <property type="status" value="NOT_ANNOTATED_CDS"/>
    <property type="molecule type" value="Genomic_DNA"/>
</dbReference>
<comment type="catalytic activity">
    <reaction evidence="15">
        <text>a beta-D-galactosyl-(1-&gt;4)-N-acetyl-beta-D-glucosaminyl derivative + GDP-beta-L-fucose = a beta-D-galactosyl-(1-&gt;4)-[alpha-L-fucosyl-(1-&gt;3)]-N-acetyl-beta-D-glucosaminyl derivative + GDP + H(+)</text>
        <dbReference type="Rhea" id="RHEA:14257"/>
        <dbReference type="ChEBI" id="CHEBI:15378"/>
        <dbReference type="ChEBI" id="CHEBI:57273"/>
        <dbReference type="ChEBI" id="CHEBI:58189"/>
        <dbReference type="ChEBI" id="CHEBI:133507"/>
        <dbReference type="ChEBI" id="CHEBI:137941"/>
        <dbReference type="EC" id="2.4.1.152"/>
    </reaction>
    <physiologicalReaction direction="left-to-right" evidence="15">
        <dbReference type="Rhea" id="RHEA:14258"/>
    </physiologicalReaction>
</comment>
<dbReference type="SUPFAM" id="SSF53756">
    <property type="entry name" value="UDP-Glycosyltransferase/glycogen phosphorylase"/>
    <property type="match status" value="1"/>
</dbReference>
<evidence type="ECO:0000256" key="8">
    <source>
        <dbReference type="ARBA" id="ARBA00022968"/>
    </source>
</evidence>
<dbReference type="Pfam" id="PF00852">
    <property type="entry name" value="Glyco_transf_10"/>
    <property type="match status" value="1"/>
</dbReference>
<dbReference type="PhylomeDB" id="F1QMG7"/>
<feature type="domain" description="Fucosyltransferase C-terminal" evidence="26">
    <location>
        <begin position="229"/>
        <end position="402"/>
    </location>
</feature>
<dbReference type="Ensembl" id="ENSDART00000082067.5">
    <property type="protein sequence ID" value="ENSDARP00000076504.4"/>
    <property type="gene ID" value="ENSDARG00000059056.6"/>
</dbReference>
<keyword evidence="9 24" id="KW-1133">Transmembrane helix</keyword>
<evidence type="ECO:0000256" key="15">
    <source>
        <dbReference type="ARBA" id="ARBA00029329"/>
    </source>
</evidence>
<comment type="catalytic activity">
    <reaction evidence="17">
        <text>an alpha-Neu5Ac-(2-&gt;3)-beta-D-Gal-(1-&gt;4)-beta-D-GlcNAc-(1-&gt;3)-beta-D-Gal-(1-&gt;4)-beta-D-GlcNAc derivative + GDP-beta-L-fucose = an alpha-Neu5Ac-(2-&gt;3)-beta-D-Gal-(1-&gt;4)-beta-D-GlcNAc-(1-&gt;3)-beta-D-Gal-(1-&gt;4)-[alpha-L-Fuc-(1-&gt;3)]-beta-D-GlcNAc derivative + GDP + H(+)</text>
        <dbReference type="Rhea" id="RHEA:68044"/>
        <dbReference type="ChEBI" id="CHEBI:15378"/>
        <dbReference type="ChEBI" id="CHEBI:57273"/>
        <dbReference type="ChEBI" id="CHEBI:58189"/>
        <dbReference type="ChEBI" id="CHEBI:145343"/>
        <dbReference type="ChEBI" id="CHEBI:176900"/>
    </reaction>
    <physiologicalReaction direction="left-to-right" evidence="17">
        <dbReference type="Rhea" id="RHEA:68045"/>
    </physiologicalReaction>
</comment>
<dbReference type="OrthoDB" id="427096at2759"/>